<feature type="compositionally biased region" description="Polar residues" evidence="5">
    <location>
        <begin position="403"/>
        <end position="422"/>
    </location>
</feature>
<dbReference type="AlphaFoldDB" id="A0A9P7MCS1"/>
<feature type="compositionally biased region" description="Basic and acidic residues" evidence="5">
    <location>
        <begin position="1"/>
        <end position="10"/>
    </location>
</feature>
<feature type="region of interest" description="Disordered" evidence="5">
    <location>
        <begin position="315"/>
        <end position="350"/>
    </location>
</feature>
<evidence type="ECO:0000256" key="5">
    <source>
        <dbReference type="SAM" id="MobiDB-lite"/>
    </source>
</evidence>
<reference evidence="7 8" key="1">
    <citation type="journal article" date="2020" name="bioRxiv">
        <title>Whole genome comparisons of ergot fungi reveals the divergence and evolution of species within the genus Claviceps are the result of varying mechanisms driving genome evolution and host range expansion.</title>
        <authorList>
            <person name="Wyka S.A."/>
            <person name="Mondo S.J."/>
            <person name="Liu M."/>
            <person name="Dettman J."/>
            <person name="Nalam V."/>
            <person name="Broders K.D."/>
        </authorList>
    </citation>
    <scope>NUCLEOTIDE SEQUENCE [LARGE SCALE GENOMIC DNA]</scope>
    <source>
        <strain evidence="7 8">CCC 1485</strain>
    </source>
</reference>
<evidence type="ECO:0000256" key="1">
    <source>
        <dbReference type="ARBA" id="ARBA00004167"/>
    </source>
</evidence>
<evidence type="ECO:0000256" key="3">
    <source>
        <dbReference type="ARBA" id="ARBA00022989"/>
    </source>
</evidence>
<feature type="region of interest" description="Disordered" evidence="5">
    <location>
        <begin position="403"/>
        <end position="447"/>
    </location>
</feature>
<keyword evidence="2 6" id="KW-0812">Transmembrane</keyword>
<feature type="region of interest" description="Disordered" evidence="5">
    <location>
        <begin position="215"/>
        <end position="247"/>
    </location>
</feature>
<dbReference type="OrthoDB" id="5425848at2759"/>
<feature type="compositionally biased region" description="Gly residues" evidence="5">
    <location>
        <begin position="331"/>
        <end position="340"/>
    </location>
</feature>
<feature type="region of interest" description="Disordered" evidence="5">
    <location>
        <begin position="1"/>
        <end position="35"/>
    </location>
</feature>
<dbReference type="PANTHER" id="PTHR15549:SF26">
    <property type="entry name" value="AXIAL BUDDING PATTERN PROTEIN 2-RELATED"/>
    <property type="match status" value="1"/>
</dbReference>
<feature type="compositionally biased region" description="Polar residues" evidence="5">
    <location>
        <begin position="220"/>
        <end position="241"/>
    </location>
</feature>
<gene>
    <name evidence="7" type="ORF">E4U60_001380</name>
</gene>
<dbReference type="GO" id="GO:0016020">
    <property type="term" value="C:membrane"/>
    <property type="evidence" value="ECO:0007669"/>
    <property type="project" value="UniProtKB-SubCell"/>
</dbReference>
<dbReference type="GO" id="GO:0071944">
    <property type="term" value="C:cell periphery"/>
    <property type="evidence" value="ECO:0007669"/>
    <property type="project" value="UniProtKB-ARBA"/>
</dbReference>
<keyword evidence="4 6" id="KW-0472">Membrane</keyword>
<name>A0A9P7MCS1_9HYPO</name>
<comment type="subcellular location">
    <subcellularLocation>
        <location evidence="1">Membrane</location>
        <topology evidence="1">Single-pass membrane protein</topology>
    </subcellularLocation>
</comment>
<evidence type="ECO:0000256" key="2">
    <source>
        <dbReference type="ARBA" id="ARBA00022692"/>
    </source>
</evidence>
<organism evidence="7 8">
    <name type="scientific">Claviceps pazoutovae</name>
    <dbReference type="NCBI Taxonomy" id="1649127"/>
    <lineage>
        <taxon>Eukaryota</taxon>
        <taxon>Fungi</taxon>
        <taxon>Dikarya</taxon>
        <taxon>Ascomycota</taxon>
        <taxon>Pezizomycotina</taxon>
        <taxon>Sordariomycetes</taxon>
        <taxon>Hypocreomycetidae</taxon>
        <taxon>Hypocreales</taxon>
        <taxon>Clavicipitaceae</taxon>
        <taxon>Claviceps</taxon>
    </lineage>
</organism>
<dbReference type="EMBL" id="SRPO01000154">
    <property type="protein sequence ID" value="KAG5938412.1"/>
    <property type="molecule type" value="Genomic_DNA"/>
</dbReference>
<accession>A0A9P7MCS1</accession>
<feature type="compositionally biased region" description="Basic residues" evidence="5">
    <location>
        <begin position="426"/>
        <end position="447"/>
    </location>
</feature>
<evidence type="ECO:0000256" key="6">
    <source>
        <dbReference type="SAM" id="Phobius"/>
    </source>
</evidence>
<feature type="transmembrane region" description="Helical" evidence="6">
    <location>
        <begin position="260"/>
        <end position="289"/>
    </location>
</feature>
<evidence type="ECO:0000313" key="7">
    <source>
        <dbReference type="EMBL" id="KAG5938412.1"/>
    </source>
</evidence>
<protein>
    <submittedName>
        <fullName evidence="7">Uncharacterized protein</fullName>
    </submittedName>
</protein>
<sequence length="447" mass="46961">MGRSKAESQKPQKPPPVLDLTARKSMRRHSPPAPSLPRTIQWLVWATAAFLAGATPYPKDSLDGLDDTGKSLFVPRNCASYCGADNQFCCEPDQACTTLPGNIATCLAATWAPAYTTTWTVTYTSIIMTHWIPAPLPTPGVDCIPQAPEQEACGRICCAGWQQCAYKANGGQCSPRPGYAEPTAVVITSDGQVTTRYAAPFRVIGTTVIVNSGAHPTFPTPTNTGATVSGPANPSSTSDGTTIGADGANKGGTGGGLSPGAIAGIVIGTLAAVGLLMLLCFCCIARGVWNTLFGGHKHRDEKVIVEEERYSHHGSRGASSVHARRDRHAGWFGGGGGGGRPASVAGRRRSRAAKDSDGKWWLGIAGAATAALALLNFKKKEKPSRKPPSSAYHSDSYIYSDVTDQTTSSASSGGRTHRTAQTGRSYHSRGGRSHHSHAPSRAPSRRP</sequence>
<dbReference type="Proteomes" id="UP000706124">
    <property type="component" value="Unassembled WGS sequence"/>
</dbReference>
<feature type="transmembrane region" description="Helical" evidence="6">
    <location>
        <begin position="360"/>
        <end position="377"/>
    </location>
</feature>
<dbReference type="PANTHER" id="PTHR15549">
    <property type="entry name" value="PAIRED IMMUNOGLOBULIN-LIKE TYPE 2 RECEPTOR"/>
    <property type="match status" value="1"/>
</dbReference>
<dbReference type="InterPro" id="IPR051694">
    <property type="entry name" value="Immunoregulatory_rcpt-like"/>
</dbReference>
<evidence type="ECO:0000256" key="4">
    <source>
        <dbReference type="ARBA" id="ARBA00023136"/>
    </source>
</evidence>
<evidence type="ECO:0000313" key="8">
    <source>
        <dbReference type="Proteomes" id="UP000706124"/>
    </source>
</evidence>
<keyword evidence="8" id="KW-1185">Reference proteome</keyword>
<comment type="caution">
    <text evidence="7">The sequence shown here is derived from an EMBL/GenBank/DDBJ whole genome shotgun (WGS) entry which is preliminary data.</text>
</comment>
<keyword evidence="3 6" id="KW-1133">Transmembrane helix</keyword>
<proteinExistence type="predicted"/>